<organism evidence="1 2">
    <name type="scientific">Lysobacter enzymogenes</name>
    <dbReference type="NCBI Taxonomy" id="69"/>
    <lineage>
        <taxon>Bacteria</taxon>
        <taxon>Pseudomonadati</taxon>
        <taxon>Pseudomonadota</taxon>
        <taxon>Gammaproteobacteria</taxon>
        <taxon>Lysobacterales</taxon>
        <taxon>Lysobacteraceae</taxon>
        <taxon>Lysobacter</taxon>
    </lineage>
</organism>
<evidence type="ECO:0000313" key="1">
    <source>
        <dbReference type="EMBL" id="ROU04877.1"/>
    </source>
</evidence>
<evidence type="ECO:0000313" key="2">
    <source>
        <dbReference type="Proteomes" id="UP000275910"/>
    </source>
</evidence>
<proteinExistence type="predicted"/>
<accession>A0A3N2RBS6</accession>
<name>A0A3N2RBS6_LYSEN</name>
<sequence length="61" mass="6737">MRLVSRSLWAGSISKRIAPPSARPRKFAPEYCAPAFDDPRDPAIVLFVGGESHAARQEQMP</sequence>
<protein>
    <submittedName>
        <fullName evidence="1">Uncharacterized protein</fullName>
    </submittedName>
</protein>
<reference evidence="1 2" key="1">
    <citation type="submission" date="2018-10" db="EMBL/GenBank/DDBJ databases">
        <title>The genome of Lysobacter enzymogenes OH11.</title>
        <authorList>
            <person name="Liu F."/>
            <person name="Zhao Y."/>
            <person name="Qian G."/>
            <person name="Chen Y."/>
            <person name="Xu H."/>
        </authorList>
    </citation>
    <scope>NUCLEOTIDE SEQUENCE [LARGE SCALE GENOMIC DNA]</scope>
    <source>
        <strain evidence="1 2">OH11</strain>
    </source>
</reference>
<dbReference type="Proteomes" id="UP000275910">
    <property type="component" value="Unassembled WGS sequence"/>
</dbReference>
<dbReference type="EMBL" id="RCTY01000055">
    <property type="protein sequence ID" value="ROU04877.1"/>
    <property type="molecule type" value="Genomic_DNA"/>
</dbReference>
<comment type="caution">
    <text evidence="1">The sequence shown here is derived from an EMBL/GenBank/DDBJ whole genome shotgun (WGS) entry which is preliminary data.</text>
</comment>
<dbReference type="AlphaFoldDB" id="A0A3N2RBS6"/>
<gene>
    <name evidence="1" type="ORF">D9T17_22435</name>
</gene>